<accession>A0AAE7BZT3</accession>
<dbReference type="Gene3D" id="1.10.10.630">
    <property type="entry name" value="DnaD domain-like"/>
    <property type="match status" value="1"/>
</dbReference>
<dbReference type="InterPro" id="IPR036388">
    <property type="entry name" value="WH-like_DNA-bd_sf"/>
</dbReference>
<feature type="compositionally biased region" description="Low complexity" evidence="2">
    <location>
        <begin position="141"/>
        <end position="150"/>
    </location>
</feature>
<feature type="domain" description="DnaB/C C-terminal" evidence="3">
    <location>
        <begin position="183"/>
        <end position="238"/>
    </location>
</feature>
<dbReference type="NCBIfam" id="TIGR01446">
    <property type="entry name" value="DnaD_dom"/>
    <property type="match status" value="1"/>
</dbReference>
<evidence type="ECO:0000313" key="4">
    <source>
        <dbReference type="EMBL" id="QIH78133.1"/>
    </source>
</evidence>
<dbReference type="Pfam" id="PF07261">
    <property type="entry name" value="DnaB_2"/>
    <property type="match status" value="1"/>
</dbReference>
<comment type="similarity">
    <text evidence="1">Belongs to the DnaB/DnaD family.</text>
</comment>
<proteinExistence type="inferred from homology"/>
<dbReference type="Proteomes" id="UP000501122">
    <property type="component" value="Chromosome"/>
</dbReference>
<dbReference type="Gene3D" id="1.10.10.10">
    <property type="entry name" value="Winged helix-like DNA-binding domain superfamily/Winged helix DNA-binding domain"/>
    <property type="match status" value="1"/>
</dbReference>
<evidence type="ECO:0000256" key="1">
    <source>
        <dbReference type="ARBA" id="ARBA00093462"/>
    </source>
</evidence>
<dbReference type="InterPro" id="IPR053162">
    <property type="entry name" value="DnaD"/>
</dbReference>
<protein>
    <submittedName>
        <fullName evidence="4">DnaD domain protein</fullName>
    </submittedName>
</protein>
<evidence type="ECO:0000259" key="3">
    <source>
        <dbReference type="Pfam" id="PF07261"/>
    </source>
</evidence>
<dbReference type="InterPro" id="IPR006343">
    <property type="entry name" value="DnaB/C_C"/>
</dbReference>
<dbReference type="EMBL" id="CP047363">
    <property type="protein sequence ID" value="QIH78133.1"/>
    <property type="molecule type" value="Genomic_DNA"/>
</dbReference>
<sequence>MSNKGWISLHRSVTDHWLFDEDRKFSKFEAWIDLLLMVNHTDKKMMLGNELITIKRGQKVTSIRKLCERWNWSNNKVKNFLNVLEADGMLTVKSDSKKTLVTVVNYDIYQNEDIEKRHQSDTKATQKHHESDAKAFQKHTNNNVNNVNNENNVVVEPTPKNDFAEVIQLYQSDIQATPPLTVINKLSDDFDLFGKDIMLYAIKKSALAGNRDYRFIDYLTKDWRKQQLKTLEAVEQYEDKRNQPKRSYNNQQNTKKVEEYTFVEIDEKNLPF</sequence>
<organism evidence="4 5">
    <name type="scientific">Macrococcoides canis</name>
    <dbReference type="NCBI Taxonomy" id="1855823"/>
    <lineage>
        <taxon>Bacteria</taxon>
        <taxon>Bacillati</taxon>
        <taxon>Bacillota</taxon>
        <taxon>Bacilli</taxon>
        <taxon>Bacillales</taxon>
        <taxon>Staphylococcaceae</taxon>
        <taxon>Macrococcoides</taxon>
    </lineage>
</organism>
<evidence type="ECO:0000313" key="5">
    <source>
        <dbReference type="Proteomes" id="UP000501122"/>
    </source>
</evidence>
<dbReference type="PANTHER" id="PTHR37293">
    <property type="entry name" value="PHAGE REPLICATION PROTEIN-RELATED"/>
    <property type="match status" value="1"/>
</dbReference>
<dbReference type="RefSeq" id="WP_164953335.1">
    <property type="nucleotide sequence ID" value="NZ_CP047363.1"/>
</dbReference>
<evidence type="ECO:0000256" key="2">
    <source>
        <dbReference type="SAM" id="MobiDB-lite"/>
    </source>
</evidence>
<gene>
    <name evidence="4" type="ORF">GTN30_05570</name>
</gene>
<reference evidence="4" key="1">
    <citation type="journal article" date="2020" name="Antimicrob. Agents Chemother.">
        <title>The novel macrolide resistance genes mef(D), msr(F) and msr(H) are present on resistance islands in Macrococcus canis, Macrococcus caseolyticus and Staphylococcus aureus.</title>
        <authorList>
            <person name="Schwendener S."/>
            <person name="Dona V."/>
            <person name="Perreten V."/>
        </authorList>
    </citation>
    <scope>NUCLEOTIDE SEQUENCE</scope>
    <source>
        <strain evidence="4">Epi0076A</strain>
    </source>
</reference>
<dbReference type="PANTHER" id="PTHR37293:SF5">
    <property type="entry name" value="DNA REPLICATION PROTEIN"/>
    <property type="match status" value="1"/>
</dbReference>
<dbReference type="InterPro" id="IPR034829">
    <property type="entry name" value="DnaD-like_sf"/>
</dbReference>
<dbReference type="SUPFAM" id="SSF158499">
    <property type="entry name" value="DnaD domain-like"/>
    <property type="match status" value="1"/>
</dbReference>
<feature type="region of interest" description="Disordered" evidence="2">
    <location>
        <begin position="115"/>
        <end position="150"/>
    </location>
</feature>
<dbReference type="AlphaFoldDB" id="A0AAE7BZT3"/>
<name>A0AAE7BZT3_9STAP</name>